<gene>
    <name evidence="2" type="ORF">SS50377_12499</name>
    <name evidence="3" type="ORF">SS50377_27002</name>
</gene>
<evidence type="ECO:0000313" key="3">
    <source>
        <dbReference type="EMBL" id="KAH0570716.1"/>
    </source>
</evidence>
<name>V6M2M9_9EUKA</name>
<organism evidence="2">
    <name type="scientific">Spironucleus salmonicida</name>
    <dbReference type="NCBI Taxonomy" id="348837"/>
    <lineage>
        <taxon>Eukaryota</taxon>
        <taxon>Metamonada</taxon>
        <taxon>Diplomonadida</taxon>
        <taxon>Hexamitidae</taxon>
        <taxon>Hexamitinae</taxon>
        <taxon>Spironucleus</taxon>
    </lineage>
</organism>
<dbReference type="EMBL" id="KI546040">
    <property type="protein sequence ID" value="EST47514.1"/>
    <property type="molecule type" value="Genomic_DNA"/>
</dbReference>
<reference evidence="2 3" key="1">
    <citation type="journal article" date="2014" name="PLoS Genet.">
        <title>The Genome of Spironucleus salmonicida Highlights a Fish Pathogen Adapted to Fluctuating Environments.</title>
        <authorList>
            <person name="Xu F."/>
            <person name="Jerlstrom-Hultqvist J."/>
            <person name="Einarsson E."/>
            <person name="Astvaldsson A."/>
            <person name="Svard S.G."/>
            <person name="Andersson J.O."/>
        </authorList>
    </citation>
    <scope>NUCLEOTIDE SEQUENCE</scope>
    <source>
        <strain evidence="3">ATCC 50377</strain>
    </source>
</reference>
<dbReference type="VEuPathDB" id="GiardiaDB:SS50377_27002"/>
<evidence type="ECO:0000256" key="1">
    <source>
        <dbReference type="SAM" id="Coils"/>
    </source>
</evidence>
<keyword evidence="4" id="KW-1185">Reference proteome</keyword>
<accession>V6M2M9</accession>
<feature type="coiled-coil region" evidence="1">
    <location>
        <begin position="148"/>
        <end position="179"/>
    </location>
</feature>
<proteinExistence type="predicted"/>
<dbReference type="AlphaFoldDB" id="V6M2M9"/>
<dbReference type="Proteomes" id="UP000018208">
    <property type="component" value="Unassembled WGS sequence"/>
</dbReference>
<keyword evidence="1" id="KW-0175">Coiled coil</keyword>
<protein>
    <submittedName>
        <fullName evidence="2">Uncharacterized protein</fullName>
    </submittedName>
</protein>
<evidence type="ECO:0000313" key="4">
    <source>
        <dbReference type="Proteomes" id="UP000018208"/>
    </source>
</evidence>
<reference evidence="3" key="2">
    <citation type="submission" date="2020-12" db="EMBL/GenBank/DDBJ databases">
        <title>New Spironucleus salmonicida genome in near-complete chromosomes.</title>
        <authorList>
            <person name="Xu F."/>
            <person name="Kurt Z."/>
            <person name="Jimenez-Gonzalez A."/>
            <person name="Astvaldsson A."/>
            <person name="Andersson J.O."/>
            <person name="Svard S.G."/>
        </authorList>
    </citation>
    <scope>NUCLEOTIDE SEQUENCE</scope>
    <source>
        <strain evidence="3">ATCC 50377</strain>
    </source>
</reference>
<sequence>MSKSIAFAFNQDRQFINKIKFYNDVFENKEEKMMKSTNFPKVLFNETRVPKQLLFDINTVEYVTTQIPEIDGNVKYTSLEERNYQLFEMESFVQIMRKAPETWSRAVKQRSCMKYSSISHSPQFKQNQSCTQSQMLPKLNSSQMLPSINQLQNKYQSVNKKIIRQNQVLRTQNTQAKNNLQ</sequence>
<dbReference type="EMBL" id="AUWU02000007">
    <property type="protein sequence ID" value="KAH0570716.1"/>
    <property type="molecule type" value="Genomic_DNA"/>
</dbReference>
<evidence type="ECO:0000313" key="2">
    <source>
        <dbReference type="EMBL" id="EST47514.1"/>
    </source>
</evidence>